<dbReference type="InterPro" id="IPR004358">
    <property type="entry name" value="Sig_transdc_His_kin-like_C"/>
</dbReference>
<evidence type="ECO:0000256" key="6">
    <source>
        <dbReference type="ARBA" id="ARBA00022777"/>
    </source>
</evidence>
<organism evidence="14 15">
    <name type="scientific">Mesorhizobium marinum</name>
    <dbReference type="NCBI Taxonomy" id="3228790"/>
    <lineage>
        <taxon>Bacteria</taxon>
        <taxon>Pseudomonadati</taxon>
        <taxon>Pseudomonadota</taxon>
        <taxon>Alphaproteobacteria</taxon>
        <taxon>Hyphomicrobiales</taxon>
        <taxon>Phyllobacteriaceae</taxon>
        <taxon>Mesorhizobium</taxon>
    </lineage>
</organism>
<dbReference type="CDD" id="cd00156">
    <property type="entry name" value="REC"/>
    <property type="match status" value="1"/>
</dbReference>
<evidence type="ECO:0000313" key="15">
    <source>
        <dbReference type="Proteomes" id="UP001556196"/>
    </source>
</evidence>
<keyword evidence="8" id="KW-0902">Two-component regulatory system</keyword>
<dbReference type="RefSeq" id="WP_367721493.1">
    <property type="nucleotide sequence ID" value="NZ_JBFOCI010000001.1"/>
</dbReference>
<dbReference type="PROSITE" id="PS50112">
    <property type="entry name" value="PAS"/>
    <property type="match status" value="1"/>
</dbReference>
<evidence type="ECO:0000256" key="8">
    <source>
        <dbReference type="ARBA" id="ARBA00023012"/>
    </source>
</evidence>
<keyword evidence="3 9" id="KW-0597">Phosphoprotein</keyword>
<evidence type="ECO:0000313" key="14">
    <source>
        <dbReference type="EMBL" id="MEW9804440.1"/>
    </source>
</evidence>
<evidence type="ECO:0000259" key="11">
    <source>
        <dbReference type="PROSITE" id="PS50110"/>
    </source>
</evidence>
<dbReference type="InterPro" id="IPR005467">
    <property type="entry name" value="His_kinase_dom"/>
</dbReference>
<comment type="caution">
    <text evidence="14">The sequence shown here is derived from an EMBL/GenBank/DDBJ whole genome shotgun (WGS) entry which is preliminary data.</text>
</comment>
<dbReference type="Pfam" id="PF02518">
    <property type="entry name" value="HATPase_c"/>
    <property type="match status" value="1"/>
</dbReference>
<feature type="domain" description="Response regulatory" evidence="11">
    <location>
        <begin position="412"/>
        <end position="530"/>
    </location>
</feature>
<dbReference type="InterPro" id="IPR035965">
    <property type="entry name" value="PAS-like_dom_sf"/>
</dbReference>
<evidence type="ECO:0000259" key="12">
    <source>
        <dbReference type="PROSITE" id="PS50112"/>
    </source>
</evidence>
<feature type="modified residue" description="4-aspartylphosphate" evidence="9">
    <location>
        <position position="463"/>
    </location>
</feature>
<dbReference type="InterPro" id="IPR000014">
    <property type="entry name" value="PAS"/>
</dbReference>
<evidence type="ECO:0000259" key="13">
    <source>
        <dbReference type="PROSITE" id="PS50113"/>
    </source>
</evidence>
<dbReference type="EC" id="2.7.13.3" evidence="2"/>
<dbReference type="NCBIfam" id="TIGR00229">
    <property type="entry name" value="sensory_box"/>
    <property type="match status" value="1"/>
</dbReference>
<evidence type="ECO:0000256" key="5">
    <source>
        <dbReference type="ARBA" id="ARBA00022741"/>
    </source>
</evidence>
<dbReference type="Pfam" id="PF00989">
    <property type="entry name" value="PAS"/>
    <property type="match status" value="1"/>
</dbReference>
<keyword evidence="7" id="KW-0067">ATP-binding</keyword>
<evidence type="ECO:0000256" key="1">
    <source>
        <dbReference type="ARBA" id="ARBA00000085"/>
    </source>
</evidence>
<dbReference type="SUPFAM" id="SSF55874">
    <property type="entry name" value="ATPase domain of HSP90 chaperone/DNA topoisomerase II/histidine kinase"/>
    <property type="match status" value="1"/>
</dbReference>
<dbReference type="PROSITE" id="PS50109">
    <property type="entry name" value="HIS_KIN"/>
    <property type="match status" value="1"/>
</dbReference>
<dbReference type="SMART" id="SM00448">
    <property type="entry name" value="REC"/>
    <property type="match status" value="1"/>
</dbReference>
<gene>
    <name evidence="14" type="ORF">ABUE31_00390</name>
</gene>
<dbReference type="EMBL" id="JBFOCI010000001">
    <property type="protein sequence ID" value="MEW9804440.1"/>
    <property type="molecule type" value="Genomic_DNA"/>
</dbReference>
<dbReference type="InterPro" id="IPR011006">
    <property type="entry name" value="CheY-like_superfamily"/>
</dbReference>
<dbReference type="Proteomes" id="UP001556196">
    <property type="component" value="Unassembled WGS sequence"/>
</dbReference>
<keyword evidence="6" id="KW-0418">Kinase</keyword>
<evidence type="ECO:0000256" key="9">
    <source>
        <dbReference type="PROSITE-ProRule" id="PRU00169"/>
    </source>
</evidence>
<evidence type="ECO:0000259" key="10">
    <source>
        <dbReference type="PROSITE" id="PS50109"/>
    </source>
</evidence>
<feature type="domain" description="Histidine kinase" evidence="10">
    <location>
        <begin position="172"/>
        <end position="388"/>
    </location>
</feature>
<dbReference type="InterPro" id="IPR036890">
    <property type="entry name" value="HATPase_C_sf"/>
</dbReference>
<proteinExistence type="predicted"/>
<dbReference type="SMART" id="SM00091">
    <property type="entry name" value="PAS"/>
    <property type="match status" value="1"/>
</dbReference>
<dbReference type="Pfam" id="PF00072">
    <property type="entry name" value="Response_reg"/>
    <property type="match status" value="1"/>
</dbReference>
<dbReference type="InterPro" id="IPR001789">
    <property type="entry name" value="Sig_transdc_resp-reg_receiver"/>
</dbReference>
<dbReference type="CDD" id="cd00130">
    <property type="entry name" value="PAS"/>
    <property type="match status" value="1"/>
</dbReference>
<evidence type="ECO:0000256" key="7">
    <source>
        <dbReference type="ARBA" id="ARBA00022840"/>
    </source>
</evidence>
<dbReference type="PANTHER" id="PTHR43065:SF46">
    <property type="entry name" value="C4-DICARBOXYLATE TRANSPORT SENSOR PROTEIN DCTB"/>
    <property type="match status" value="1"/>
</dbReference>
<dbReference type="SUPFAM" id="SSF52172">
    <property type="entry name" value="CheY-like"/>
    <property type="match status" value="1"/>
</dbReference>
<protein>
    <recommendedName>
        <fullName evidence="2">histidine kinase</fullName>
        <ecNumber evidence="2">2.7.13.3</ecNumber>
    </recommendedName>
</protein>
<dbReference type="InterPro" id="IPR003661">
    <property type="entry name" value="HisK_dim/P_dom"/>
</dbReference>
<dbReference type="PROSITE" id="PS50110">
    <property type="entry name" value="RESPONSE_REGULATORY"/>
    <property type="match status" value="1"/>
</dbReference>
<dbReference type="SMART" id="SM00387">
    <property type="entry name" value="HATPase_c"/>
    <property type="match status" value="1"/>
</dbReference>
<reference evidence="14 15" key="1">
    <citation type="submission" date="2024-06" db="EMBL/GenBank/DDBJ databases">
        <authorList>
            <person name="Tuo L."/>
        </authorList>
    </citation>
    <scope>NUCLEOTIDE SEQUENCE [LARGE SCALE GENOMIC DNA]</scope>
    <source>
        <strain evidence="14 15">ZMM04-5</strain>
    </source>
</reference>
<dbReference type="InterPro" id="IPR000700">
    <property type="entry name" value="PAS-assoc_C"/>
</dbReference>
<dbReference type="Gene3D" id="1.10.287.130">
    <property type="match status" value="1"/>
</dbReference>
<sequence>MGDAGEKSASTSEADPRLADLERDALVYAAVVDSALDAVIVVDEDGRVVTMNASAEACFGYSKSEALGRSIGELIVPDRHKAAHEAGLARYRATGVPHVLGRRVEMEARRKDGATIPVELAITEVKLPDRRYFTANLRDLSAAKAAETEIQRQRDALHQTEKLAAIGSLLAGVAHELNNPLSVVLGQATMLEEELAGIAAASATGARATQIRIAAERCARVVRSFMAIARQHKAEKRAVQAPALLDGAVELLSYGLRSNGVAVYRDYDGQMPEVFVDPDQLQQIVVNLIVNANQALQETEGSRAIEIRTFVGDDGHARIVVDDSGPGIPDALRAQIFDPFFTTKPMGVGTGIGLSISRGLAQSQGGQLGLVPSLLGGAAFELVLPVATRNGGQVEQEAGDPAPDIQPATGLRARVVDDEPDIAKLVSEALSRHGYRSDLAGSGAEAQALLSATGGAYDAVICDLRMPDVDGAALFQWIKAHHPALAGRVLFITGDSLGPAAGLFLAECGRPFLEKPFAPGDVARLVAGFSTLPRATPGT</sequence>
<dbReference type="InterPro" id="IPR013767">
    <property type="entry name" value="PAS_fold"/>
</dbReference>
<dbReference type="InterPro" id="IPR036097">
    <property type="entry name" value="HisK_dim/P_sf"/>
</dbReference>
<feature type="domain" description="PAC" evidence="13">
    <location>
        <begin position="102"/>
        <end position="152"/>
    </location>
</feature>
<dbReference type="Pfam" id="PF00512">
    <property type="entry name" value="HisKA"/>
    <property type="match status" value="1"/>
</dbReference>
<feature type="domain" description="PAS" evidence="12">
    <location>
        <begin position="24"/>
        <end position="95"/>
    </location>
</feature>
<keyword evidence="5" id="KW-0547">Nucleotide-binding</keyword>
<evidence type="ECO:0000256" key="2">
    <source>
        <dbReference type="ARBA" id="ARBA00012438"/>
    </source>
</evidence>
<accession>A0ABV3QUD2</accession>
<dbReference type="Gene3D" id="3.30.450.20">
    <property type="entry name" value="PAS domain"/>
    <property type="match status" value="1"/>
</dbReference>
<dbReference type="SMART" id="SM00388">
    <property type="entry name" value="HisKA"/>
    <property type="match status" value="1"/>
</dbReference>
<dbReference type="CDD" id="cd00082">
    <property type="entry name" value="HisKA"/>
    <property type="match status" value="1"/>
</dbReference>
<evidence type="ECO:0000256" key="4">
    <source>
        <dbReference type="ARBA" id="ARBA00022679"/>
    </source>
</evidence>
<keyword evidence="15" id="KW-1185">Reference proteome</keyword>
<dbReference type="SUPFAM" id="SSF47384">
    <property type="entry name" value="Homodimeric domain of signal transducing histidine kinase"/>
    <property type="match status" value="1"/>
</dbReference>
<name>A0ABV3QUD2_9HYPH</name>
<dbReference type="PRINTS" id="PR00344">
    <property type="entry name" value="BCTRLSENSOR"/>
</dbReference>
<dbReference type="InterPro" id="IPR003594">
    <property type="entry name" value="HATPase_dom"/>
</dbReference>
<comment type="catalytic activity">
    <reaction evidence="1">
        <text>ATP + protein L-histidine = ADP + protein N-phospho-L-histidine.</text>
        <dbReference type="EC" id="2.7.13.3"/>
    </reaction>
</comment>
<dbReference type="PROSITE" id="PS50113">
    <property type="entry name" value="PAC"/>
    <property type="match status" value="1"/>
</dbReference>
<dbReference type="Gene3D" id="3.40.50.2300">
    <property type="match status" value="1"/>
</dbReference>
<keyword evidence="4" id="KW-0808">Transferase</keyword>
<dbReference type="PANTHER" id="PTHR43065">
    <property type="entry name" value="SENSOR HISTIDINE KINASE"/>
    <property type="match status" value="1"/>
</dbReference>
<dbReference type="Gene3D" id="3.30.565.10">
    <property type="entry name" value="Histidine kinase-like ATPase, C-terminal domain"/>
    <property type="match status" value="1"/>
</dbReference>
<dbReference type="SUPFAM" id="SSF55785">
    <property type="entry name" value="PYP-like sensor domain (PAS domain)"/>
    <property type="match status" value="1"/>
</dbReference>
<evidence type="ECO:0000256" key="3">
    <source>
        <dbReference type="ARBA" id="ARBA00022553"/>
    </source>
</evidence>